<dbReference type="InterPro" id="IPR007379">
    <property type="entry name" value="Tim44-like_dom"/>
</dbReference>
<dbReference type="InterPro" id="IPR032710">
    <property type="entry name" value="NTF2-like_dom_sf"/>
</dbReference>
<protein>
    <recommendedName>
        <fullName evidence="2">Tim44-like domain-containing protein</fullName>
    </recommendedName>
</protein>
<proteinExistence type="predicted"/>
<dbReference type="EMBL" id="BFEA01000130">
    <property type="protein sequence ID" value="GBG70445.1"/>
    <property type="molecule type" value="Genomic_DNA"/>
</dbReference>
<evidence type="ECO:0000313" key="3">
    <source>
        <dbReference type="EMBL" id="GBG70445.1"/>
    </source>
</evidence>
<evidence type="ECO:0000256" key="1">
    <source>
        <dbReference type="SAM" id="MobiDB-lite"/>
    </source>
</evidence>
<feature type="region of interest" description="Disordered" evidence="1">
    <location>
        <begin position="203"/>
        <end position="280"/>
    </location>
</feature>
<comment type="caution">
    <text evidence="3">The sequence shown here is derived from an EMBL/GenBank/DDBJ whole genome shotgun (WGS) entry which is preliminary data.</text>
</comment>
<feature type="compositionally biased region" description="Low complexity" evidence="1">
    <location>
        <begin position="252"/>
        <end position="270"/>
    </location>
</feature>
<feature type="domain" description="Tim44-like" evidence="2">
    <location>
        <begin position="323"/>
        <end position="494"/>
    </location>
</feature>
<keyword evidence="4" id="KW-1185">Reference proteome</keyword>
<dbReference type="Gramene" id="GBG70445">
    <property type="protein sequence ID" value="GBG70445"/>
    <property type="gene ID" value="CBR_g6573"/>
</dbReference>
<name>A0A388KK55_CHABU</name>
<dbReference type="Proteomes" id="UP000265515">
    <property type="component" value="Unassembled WGS sequence"/>
</dbReference>
<dbReference type="AlphaFoldDB" id="A0A388KK55"/>
<gene>
    <name evidence="3" type="ORF">CBR_g6573</name>
</gene>
<evidence type="ECO:0000259" key="2">
    <source>
        <dbReference type="SMART" id="SM00978"/>
    </source>
</evidence>
<reference evidence="3 4" key="1">
    <citation type="journal article" date="2018" name="Cell">
        <title>The Chara Genome: Secondary Complexity and Implications for Plant Terrestrialization.</title>
        <authorList>
            <person name="Nishiyama T."/>
            <person name="Sakayama H."/>
            <person name="Vries J.D."/>
            <person name="Buschmann H."/>
            <person name="Saint-Marcoux D."/>
            <person name="Ullrich K.K."/>
            <person name="Haas F.B."/>
            <person name="Vanderstraeten L."/>
            <person name="Becker D."/>
            <person name="Lang D."/>
            <person name="Vosolsobe S."/>
            <person name="Rombauts S."/>
            <person name="Wilhelmsson P.K.I."/>
            <person name="Janitza P."/>
            <person name="Kern R."/>
            <person name="Heyl A."/>
            <person name="Rumpler F."/>
            <person name="Villalobos L.I.A.C."/>
            <person name="Clay J.M."/>
            <person name="Skokan R."/>
            <person name="Toyoda A."/>
            <person name="Suzuki Y."/>
            <person name="Kagoshima H."/>
            <person name="Schijlen E."/>
            <person name="Tajeshwar N."/>
            <person name="Catarino B."/>
            <person name="Hetherington A.J."/>
            <person name="Saltykova A."/>
            <person name="Bonnot C."/>
            <person name="Breuninger H."/>
            <person name="Symeonidi A."/>
            <person name="Radhakrishnan G.V."/>
            <person name="Van Nieuwerburgh F."/>
            <person name="Deforce D."/>
            <person name="Chang C."/>
            <person name="Karol K.G."/>
            <person name="Hedrich R."/>
            <person name="Ulvskov P."/>
            <person name="Glockner G."/>
            <person name="Delwiche C.F."/>
            <person name="Petrasek J."/>
            <person name="Van de Peer Y."/>
            <person name="Friml J."/>
            <person name="Beilby M."/>
            <person name="Dolan L."/>
            <person name="Kohara Y."/>
            <person name="Sugano S."/>
            <person name="Fujiyama A."/>
            <person name="Delaux P.-M."/>
            <person name="Quint M."/>
            <person name="TheiBen G."/>
            <person name="Hagemann M."/>
            <person name="Harholt J."/>
            <person name="Dunand C."/>
            <person name="Zachgo S."/>
            <person name="Langdale J."/>
            <person name="Maumus F."/>
            <person name="Straeten D.V.D."/>
            <person name="Gould S.B."/>
            <person name="Rensing S.A."/>
        </authorList>
    </citation>
    <scope>NUCLEOTIDE SEQUENCE [LARGE SCALE GENOMIC DNA]</scope>
    <source>
        <strain evidence="3 4">S276</strain>
    </source>
</reference>
<dbReference type="Gene3D" id="3.10.450.240">
    <property type="match status" value="1"/>
</dbReference>
<dbReference type="OrthoDB" id="10656834at2759"/>
<dbReference type="SUPFAM" id="SSF54427">
    <property type="entry name" value="NTF2-like"/>
    <property type="match status" value="1"/>
</dbReference>
<organism evidence="3 4">
    <name type="scientific">Chara braunii</name>
    <name type="common">Braun's stonewort</name>
    <dbReference type="NCBI Taxonomy" id="69332"/>
    <lineage>
        <taxon>Eukaryota</taxon>
        <taxon>Viridiplantae</taxon>
        <taxon>Streptophyta</taxon>
        <taxon>Charophyceae</taxon>
        <taxon>Charales</taxon>
        <taxon>Characeae</taxon>
        <taxon>Chara</taxon>
    </lineage>
</organism>
<feature type="compositionally biased region" description="Basic and acidic residues" evidence="1">
    <location>
        <begin position="204"/>
        <end position="227"/>
    </location>
</feature>
<evidence type="ECO:0000313" key="4">
    <source>
        <dbReference type="Proteomes" id="UP000265515"/>
    </source>
</evidence>
<accession>A0A388KK55</accession>
<sequence length="496" mass="53436">MTWIRHSAARSGRWAGLVAVYLSRSARISPYQVVLDSAGLASTSSRRFVAGHCRCFSRPVLVPPLTHVLSSGHGISNHVSTSSSKGVPRDVARAAGTASVGPELCNGEAGQEYGSAGDKEQVRAASWKGLAQSLPGRTEKDAQRGVGEGRVMGTKVVLSDSWSRSLVVDGGGEGLPLLAKACKMGTTAAAWRLTMARNMLVRAGGKDDEQGDGSRKGKEEEGGERGGEGAVGTAAEGVERMPSSPVGDTRGDAATGGAFSQSSSATAAAGGDDHPVSGENSTVATAEVDGEAGGTESTPVVLEPAENLWSGLQEVYESVRVWVALGFHRAAVERNFDLMNFLEGVRHAYLMVNDLFAKLDFKTMKQMVAPRVLRAFEETVDYYKKKGLRMEHIVDSVNDIRLVKIWFIPDGADALELKDMAPVIDGYGNNWLVFAVRLRTQDRCRLFNVETGRLVSHTVDRRGHVWLFARQLPDKSRLPVEDLESSWYLVDFKFPG</sequence>
<dbReference type="SMART" id="SM00978">
    <property type="entry name" value="Tim44"/>
    <property type="match status" value="1"/>
</dbReference>
<dbReference type="Pfam" id="PF04280">
    <property type="entry name" value="Tim44"/>
    <property type="match status" value="1"/>
</dbReference>